<sequence length="77" mass="8816">MGRKLTICSRDQKKSCLEELSSTIINSNGSRCWAKIIADGMVKRKKEDEQNDKTTLLSLRNALRAKRLRSNYGLFLL</sequence>
<reference evidence="1" key="1">
    <citation type="submission" date="2018-11" db="EMBL/GenBank/DDBJ databases">
        <authorList>
            <person name="Grassa J C."/>
        </authorList>
    </citation>
    <scope>NUCLEOTIDE SEQUENCE [LARGE SCALE GENOMIC DNA]</scope>
</reference>
<accession>A0A803NYW3</accession>
<organism evidence="1 2">
    <name type="scientific">Cannabis sativa</name>
    <name type="common">Hemp</name>
    <name type="synonym">Marijuana</name>
    <dbReference type="NCBI Taxonomy" id="3483"/>
    <lineage>
        <taxon>Eukaryota</taxon>
        <taxon>Viridiplantae</taxon>
        <taxon>Streptophyta</taxon>
        <taxon>Embryophyta</taxon>
        <taxon>Tracheophyta</taxon>
        <taxon>Spermatophyta</taxon>
        <taxon>Magnoliopsida</taxon>
        <taxon>eudicotyledons</taxon>
        <taxon>Gunneridae</taxon>
        <taxon>Pentapetalae</taxon>
        <taxon>rosids</taxon>
        <taxon>fabids</taxon>
        <taxon>Rosales</taxon>
        <taxon>Cannabaceae</taxon>
        <taxon>Cannabis</taxon>
    </lineage>
</organism>
<name>A0A803NYW3_CANSA</name>
<reference evidence="1" key="2">
    <citation type="submission" date="2021-03" db="UniProtKB">
        <authorList>
            <consortium name="EnsemblPlants"/>
        </authorList>
    </citation>
    <scope>IDENTIFICATION</scope>
</reference>
<dbReference type="EMBL" id="UZAU01000238">
    <property type="status" value="NOT_ANNOTATED_CDS"/>
    <property type="molecule type" value="Genomic_DNA"/>
</dbReference>
<dbReference type="EnsemblPlants" id="evm.model.02.2829">
    <property type="protein sequence ID" value="cds.evm.model.02.2829"/>
    <property type="gene ID" value="evm.TU.02.2829"/>
</dbReference>
<dbReference type="AlphaFoldDB" id="A0A803NYW3"/>
<protein>
    <submittedName>
        <fullName evidence="1">Uncharacterized protein</fullName>
    </submittedName>
</protein>
<evidence type="ECO:0000313" key="2">
    <source>
        <dbReference type="Proteomes" id="UP000596661"/>
    </source>
</evidence>
<evidence type="ECO:0000313" key="1">
    <source>
        <dbReference type="EnsemblPlants" id="cds.evm.model.02.2829"/>
    </source>
</evidence>
<proteinExistence type="predicted"/>
<keyword evidence="2" id="KW-1185">Reference proteome</keyword>
<dbReference type="Proteomes" id="UP000596661">
    <property type="component" value="Chromosome 2"/>
</dbReference>
<dbReference type="Gramene" id="evm.model.02.2829">
    <property type="protein sequence ID" value="cds.evm.model.02.2829"/>
    <property type="gene ID" value="evm.TU.02.2829"/>
</dbReference>